<dbReference type="InterPro" id="IPR029062">
    <property type="entry name" value="Class_I_gatase-like"/>
</dbReference>
<reference evidence="3 4" key="1">
    <citation type="submission" date="2018-10" db="EMBL/GenBank/DDBJ databases">
        <title>Natrarchaeobius chitinivorans gen. nov., sp. nov., and Natrarchaeobius haloalkaliphilus sp. nov., alkaliphilic, chitin-utilizing haloarchaea from hypersaline alkaline lakes.</title>
        <authorList>
            <person name="Sorokin D.Y."/>
            <person name="Elcheninov A.G."/>
            <person name="Kostrikina N.A."/>
            <person name="Bale N.J."/>
            <person name="Sinninghe Damste J.S."/>
            <person name="Khijniak T.V."/>
            <person name="Kublanov I.V."/>
            <person name="Toshchakov S.V."/>
        </authorList>
    </citation>
    <scope>NUCLEOTIDE SEQUENCE [LARGE SCALE GENOMIC DNA]</scope>
    <source>
        <strain evidence="3 4">AArcht7</strain>
    </source>
</reference>
<proteinExistence type="predicted"/>
<keyword evidence="1" id="KW-1133">Transmembrane helix</keyword>
<organism evidence="3 4">
    <name type="scientific">Natrarchaeobius chitinivorans</name>
    <dbReference type="NCBI Taxonomy" id="1679083"/>
    <lineage>
        <taxon>Archaea</taxon>
        <taxon>Methanobacteriati</taxon>
        <taxon>Methanobacteriota</taxon>
        <taxon>Stenosarchaea group</taxon>
        <taxon>Halobacteria</taxon>
        <taxon>Halobacteriales</taxon>
        <taxon>Natrialbaceae</taxon>
        <taxon>Natrarchaeobius</taxon>
    </lineage>
</organism>
<dbReference type="Gene3D" id="3.40.50.880">
    <property type="match status" value="1"/>
</dbReference>
<name>A0A3N6PLG0_NATCH</name>
<keyword evidence="1" id="KW-0812">Transmembrane</keyword>
<gene>
    <name evidence="3" type="ORF">EA472_02920</name>
</gene>
<dbReference type="InterPro" id="IPR025646">
    <property type="entry name" value="DUF4350"/>
</dbReference>
<dbReference type="OrthoDB" id="372296at2157"/>
<evidence type="ECO:0000256" key="1">
    <source>
        <dbReference type="SAM" id="Phobius"/>
    </source>
</evidence>
<protein>
    <submittedName>
        <fullName evidence="3">DUF4350 domain-containing protein</fullName>
    </submittedName>
</protein>
<evidence type="ECO:0000259" key="2">
    <source>
        <dbReference type="Pfam" id="PF14258"/>
    </source>
</evidence>
<feature type="transmembrane region" description="Helical" evidence="1">
    <location>
        <begin position="20"/>
        <end position="47"/>
    </location>
</feature>
<comment type="caution">
    <text evidence="3">The sequence shown here is derived from an EMBL/GenBank/DDBJ whole genome shotgun (WGS) entry which is preliminary data.</text>
</comment>
<evidence type="ECO:0000313" key="3">
    <source>
        <dbReference type="EMBL" id="RQH02270.1"/>
    </source>
</evidence>
<dbReference type="SUPFAM" id="SSF52317">
    <property type="entry name" value="Class I glutamine amidotransferase-like"/>
    <property type="match status" value="1"/>
</dbReference>
<keyword evidence="4" id="KW-1185">Reference proteome</keyword>
<sequence>MSVRSLIRRRTGYDLEWPTVLLVAITGAVVLTVLVGASTSGAAFGLYNPAWDGSGEFRDAIDSDPDTELLMIEETNAYPTDESAADTVAFVVAPEESYGGEAADRLREFVERGGTLVVLDNLEANANPLLEDVGAEARVDGRLVLDERHNERGPAMPIATADGNHSLVEEIDELALNHATSIEPGNATVLVRTSEFSYLGTSPDDEPDDDANLTRYPVATAEPVGDGHVVVVGDPSVTINAMFAQADNEAFLVGTYDGADRVLLDRSHSSGLPPLIAAVGAIRSILPLQLVLGLCAIGAVAVGINPRFETVRSVIRARIESLGETESATVGVDSVLTEDELAAAVRQAHPDWDQSRIQRVIAAFNRPDSKDGDQ</sequence>
<dbReference type="Proteomes" id="UP000281431">
    <property type="component" value="Unassembled WGS sequence"/>
</dbReference>
<accession>A0A3N6PLG0</accession>
<dbReference type="AlphaFoldDB" id="A0A3N6PLG0"/>
<dbReference type="EMBL" id="REFZ01000002">
    <property type="protein sequence ID" value="RQH02270.1"/>
    <property type="molecule type" value="Genomic_DNA"/>
</dbReference>
<evidence type="ECO:0000313" key="4">
    <source>
        <dbReference type="Proteomes" id="UP000281431"/>
    </source>
</evidence>
<feature type="domain" description="DUF4350" evidence="2">
    <location>
        <begin position="47"/>
        <end position="253"/>
    </location>
</feature>
<keyword evidence="1" id="KW-0472">Membrane</keyword>
<dbReference type="Pfam" id="PF14258">
    <property type="entry name" value="DUF4350"/>
    <property type="match status" value="1"/>
</dbReference>